<proteinExistence type="predicted"/>
<name>A0A4P9YGV5_ROZAC</name>
<dbReference type="EMBL" id="ML005375">
    <property type="protein sequence ID" value="RKP18757.1"/>
    <property type="molecule type" value="Genomic_DNA"/>
</dbReference>
<dbReference type="AlphaFoldDB" id="A0A4P9YGV5"/>
<keyword evidence="2" id="KW-1133">Transmembrane helix</keyword>
<organism evidence="3 4">
    <name type="scientific">Rozella allomycis (strain CSF55)</name>
    <dbReference type="NCBI Taxonomy" id="988480"/>
    <lineage>
        <taxon>Eukaryota</taxon>
        <taxon>Fungi</taxon>
        <taxon>Fungi incertae sedis</taxon>
        <taxon>Cryptomycota</taxon>
        <taxon>Cryptomycota incertae sedis</taxon>
        <taxon>Rozella</taxon>
    </lineage>
</organism>
<sequence>MANWLNRGISVAATIFQLFAAIKALKSFKQDNSAPQALLLINFSFSIIYLVSFIARDFYYEYALHYITSINDDIAAKVLWVDNICLLSGFDICLLGCCYAISLWKKLSLAMETSGRFLIDLIFKVFNRKFSVGSFVSMNLALIGLMIYDIHIIGVLVGTKFVVLSLCELVLVIAYYYIVVFAIQNLRKRKIGQRSNASGLVKLVLLTIFSSIVNFTMIIQLLVENPFKLYIFDVKPKLIAYSQDVQKLTYMTFPFSMLIMSIIYRIKWRNPFSQSTKDSSSKGARESFFRRPSKSPKVKAIAAASYDDK</sequence>
<evidence type="ECO:0000256" key="2">
    <source>
        <dbReference type="SAM" id="Phobius"/>
    </source>
</evidence>
<keyword evidence="2" id="KW-0472">Membrane</keyword>
<protein>
    <submittedName>
        <fullName evidence="3">Uncharacterized protein</fullName>
    </submittedName>
</protein>
<feature type="transmembrane region" description="Helical" evidence="2">
    <location>
        <begin position="37"/>
        <end position="59"/>
    </location>
</feature>
<evidence type="ECO:0000313" key="3">
    <source>
        <dbReference type="EMBL" id="RKP18757.1"/>
    </source>
</evidence>
<feature type="transmembrane region" description="Helical" evidence="2">
    <location>
        <begin position="248"/>
        <end position="266"/>
    </location>
</feature>
<feature type="compositionally biased region" description="Basic and acidic residues" evidence="1">
    <location>
        <begin position="279"/>
        <end position="289"/>
    </location>
</feature>
<dbReference type="Proteomes" id="UP000281549">
    <property type="component" value="Unassembled WGS sequence"/>
</dbReference>
<reference evidence="4" key="1">
    <citation type="journal article" date="2018" name="Nat. Microbiol.">
        <title>Leveraging single-cell genomics to expand the fungal tree of life.</title>
        <authorList>
            <person name="Ahrendt S.R."/>
            <person name="Quandt C.A."/>
            <person name="Ciobanu D."/>
            <person name="Clum A."/>
            <person name="Salamov A."/>
            <person name="Andreopoulos B."/>
            <person name="Cheng J.F."/>
            <person name="Woyke T."/>
            <person name="Pelin A."/>
            <person name="Henrissat B."/>
            <person name="Reynolds N.K."/>
            <person name="Benny G.L."/>
            <person name="Smith M.E."/>
            <person name="James T.Y."/>
            <person name="Grigoriev I.V."/>
        </authorList>
    </citation>
    <scope>NUCLEOTIDE SEQUENCE [LARGE SCALE GENOMIC DNA]</scope>
    <source>
        <strain evidence="4">CSF55</strain>
    </source>
</reference>
<evidence type="ECO:0000313" key="4">
    <source>
        <dbReference type="Proteomes" id="UP000281549"/>
    </source>
</evidence>
<feature type="transmembrane region" description="Helical" evidence="2">
    <location>
        <begin position="79"/>
        <end position="101"/>
    </location>
</feature>
<feature type="transmembrane region" description="Helical" evidence="2">
    <location>
        <begin position="161"/>
        <end position="183"/>
    </location>
</feature>
<feature type="transmembrane region" description="Helical" evidence="2">
    <location>
        <begin position="132"/>
        <end position="155"/>
    </location>
</feature>
<feature type="region of interest" description="Disordered" evidence="1">
    <location>
        <begin position="274"/>
        <end position="309"/>
    </location>
</feature>
<feature type="transmembrane region" description="Helical" evidence="2">
    <location>
        <begin position="203"/>
        <end position="223"/>
    </location>
</feature>
<accession>A0A4P9YGV5</accession>
<evidence type="ECO:0000256" key="1">
    <source>
        <dbReference type="SAM" id="MobiDB-lite"/>
    </source>
</evidence>
<keyword evidence="2" id="KW-0812">Transmembrane</keyword>
<gene>
    <name evidence="3" type="ORF">ROZALSC1DRAFT_22912</name>
</gene>